<keyword evidence="8" id="KW-1185">Reference proteome</keyword>
<evidence type="ECO:0000259" key="6">
    <source>
        <dbReference type="Pfam" id="PF05154"/>
    </source>
</evidence>
<dbReference type="GO" id="GO:0016020">
    <property type="term" value="C:membrane"/>
    <property type="evidence" value="ECO:0007669"/>
    <property type="project" value="UniProtKB-SubCell"/>
</dbReference>
<proteinExistence type="predicted"/>
<evidence type="ECO:0000256" key="2">
    <source>
        <dbReference type="ARBA" id="ARBA00022692"/>
    </source>
</evidence>
<dbReference type="Proteomes" id="UP000185478">
    <property type="component" value="Chromosome"/>
</dbReference>
<dbReference type="EMBL" id="CP009245">
    <property type="protein sequence ID" value="APT84671.1"/>
    <property type="molecule type" value="Genomic_DNA"/>
</dbReference>
<keyword evidence="4 5" id="KW-0472">Membrane</keyword>
<feature type="transmembrane region" description="Helical" evidence="5">
    <location>
        <begin position="46"/>
        <end position="72"/>
    </location>
</feature>
<organism evidence="7 8">
    <name type="scientific">Corynebacterium aquilae DSM 44791</name>
    <dbReference type="NCBI Taxonomy" id="1431546"/>
    <lineage>
        <taxon>Bacteria</taxon>
        <taxon>Bacillati</taxon>
        <taxon>Actinomycetota</taxon>
        <taxon>Actinomycetes</taxon>
        <taxon>Mycobacteriales</taxon>
        <taxon>Corynebacteriaceae</taxon>
        <taxon>Corynebacterium</taxon>
    </lineage>
</organism>
<dbReference type="AlphaFoldDB" id="A0A1L7CFN1"/>
<dbReference type="Pfam" id="PF05154">
    <property type="entry name" value="TM2"/>
    <property type="match status" value="1"/>
</dbReference>
<sequence length="87" mass="9539">MPQERKSKLIAVLLAFFLGSFGVHDFYAGYTMRGLIKLGLTTLSILTFGVLGILFGPVLTVWIIVDIIMILIGGGWYSTDSKGNPFQ</sequence>
<dbReference type="KEGG" id="caqu:CAQU_05855"/>
<dbReference type="InterPro" id="IPR007829">
    <property type="entry name" value="TM2"/>
</dbReference>
<evidence type="ECO:0000313" key="7">
    <source>
        <dbReference type="EMBL" id="APT84671.1"/>
    </source>
</evidence>
<comment type="subcellular location">
    <subcellularLocation>
        <location evidence="1">Membrane</location>
        <topology evidence="1">Multi-pass membrane protein</topology>
    </subcellularLocation>
</comment>
<evidence type="ECO:0000256" key="1">
    <source>
        <dbReference type="ARBA" id="ARBA00004141"/>
    </source>
</evidence>
<evidence type="ECO:0000256" key="5">
    <source>
        <dbReference type="SAM" id="Phobius"/>
    </source>
</evidence>
<name>A0A1L7CFN1_9CORY</name>
<protein>
    <recommendedName>
        <fullName evidence="6">TM2 domain-containing protein</fullName>
    </recommendedName>
</protein>
<keyword evidence="2 5" id="KW-0812">Transmembrane</keyword>
<evidence type="ECO:0000256" key="3">
    <source>
        <dbReference type="ARBA" id="ARBA00022989"/>
    </source>
</evidence>
<evidence type="ECO:0000256" key="4">
    <source>
        <dbReference type="ARBA" id="ARBA00023136"/>
    </source>
</evidence>
<feature type="domain" description="TM2" evidence="6">
    <location>
        <begin position="5"/>
        <end position="67"/>
    </location>
</feature>
<reference evidence="7 8" key="1">
    <citation type="submission" date="2014-08" db="EMBL/GenBank/DDBJ databases">
        <title>Complete genome sequence of Corynebacterium aquilae S-613T(T) (=DSM 44791(T)), isolated from the choana of a healthy golden eagle.</title>
        <authorList>
            <person name="Ruckert C."/>
            <person name="Albersmeier A."/>
            <person name="Winkler A."/>
            <person name="Kalinowski J."/>
        </authorList>
    </citation>
    <scope>NUCLEOTIDE SEQUENCE [LARGE SCALE GENOMIC DNA]</scope>
    <source>
        <strain evidence="7 8">S-613</strain>
    </source>
</reference>
<gene>
    <name evidence="7" type="ORF">CAQU_05855</name>
</gene>
<evidence type="ECO:0000313" key="8">
    <source>
        <dbReference type="Proteomes" id="UP000185478"/>
    </source>
</evidence>
<keyword evidence="3 5" id="KW-1133">Transmembrane helix</keyword>
<accession>A0A1L7CFN1</accession>